<evidence type="ECO:0000256" key="3">
    <source>
        <dbReference type="PROSITE-ProRule" id="PRU00409"/>
    </source>
</evidence>
<dbReference type="Pfam" id="PF07478">
    <property type="entry name" value="Dala_Dala_lig_C"/>
    <property type="match status" value="1"/>
</dbReference>
<dbReference type="SUPFAM" id="SSF56059">
    <property type="entry name" value="Glutathione synthetase ATP-binding domain-like"/>
    <property type="match status" value="1"/>
</dbReference>
<feature type="domain" description="ATP-grasp" evidence="4">
    <location>
        <begin position="224"/>
        <end position="479"/>
    </location>
</feature>
<evidence type="ECO:0000313" key="6">
    <source>
        <dbReference type="Proteomes" id="UP000515804"/>
    </source>
</evidence>
<organism evidence="5 6">
    <name type="scientific">Thermomonas carbonis</name>
    <dbReference type="NCBI Taxonomy" id="1463158"/>
    <lineage>
        <taxon>Bacteria</taxon>
        <taxon>Pseudomonadati</taxon>
        <taxon>Pseudomonadota</taxon>
        <taxon>Gammaproteobacteria</taxon>
        <taxon>Lysobacterales</taxon>
        <taxon>Lysobacteraceae</taxon>
        <taxon>Thermomonas</taxon>
    </lineage>
</organism>
<dbReference type="KEGG" id="tcn:H9L16_12930"/>
<evidence type="ECO:0000256" key="2">
    <source>
        <dbReference type="ARBA" id="ARBA00023211"/>
    </source>
</evidence>
<dbReference type="InterPro" id="IPR011761">
    <property type="entry name" value="ATP-grasp"/>
</dbReference>
<keyword evidence="2" id="KW-0464">Manganese</keyword>
<dbReference type="GO" id="GO:0009432">
    <property type="term" value="P:SOS response"/>
    <property type="evidence" value="ECO:0007669"/>
    <property type="project" value="TreeGrafter"/>
</dbReference>
<keyword evidence="3" id="KW-0547">Nucleotide-binding</keyword>
<dbReference type="PANTHER" id="PTHR21621">
    <property type="entry name" value="RIBOSOMAL PROTEIN S6 MODIFICATION PROTEIN"/>
    <property type="match status" value="1"/>
</dbReference>
<dbReference type="Gene3D" id="3.30.470.20">
    <property type="entry name" value="ATP-grasp fold, B domain"/>
    <property type="match status" value="2"/>
</dbReference>
<dbReference type="GO" id="GO:0005737">
    <property type="term" value="C:cytoplasm"/>
    <property type="evidence" value="ECO:0007669"/>
    <property type="project" value="TreeGrafter"/>
</dbReference>
<dbReference type="RefSeq" id="WP_187552081.1">
    <property type="nucleotide sequence ID" value="NZ_BMZL01000001.1"/>
</dbReference>
<evidence type="ECO:0000259" key="4">
    <source>
        <dbReference type="PROSITE" id="PS50975"/>
    </source>
</evidence>
<dbReference type="Pfam" id="PF08443">
    <property type="entry name" value="RimK"/>
    <property type="match status" value="1"/>
</dbReference>
<dbReference type="GO" id="GO:0046872">
    <property type="term" value="F:metal ion binding"/>
    <property type="evidence" value="ECO:0007669"/>
    <property type="project" value="InterPro"/>
</dbReference>
<gene>
    <name evidence="5" type="ORF">H9L16_12930</name>
</gene>
<dbReference type="GO" id="GO:0018169">
    <property type="term" value="F:ribosomal S6-glutamic acid ligase activity"/>
    <property type="evidence" value="ECO:0007669"/>
    <property type="project" value="TreeGrafter"/>
</dbReference>
<reference evidence="5 6" key="1">
    <citation type="submission" date="2020-08" db="EMBL/GenBank/DDBJ databases">
        <title>Genome sequence of Thermomonas carbonis KCTC 42013T.</title>
        <authorList>
            <person name="Hyun D.-W."/>
            <person name="Bae J.-W."/>
        </authorList>
    </citation>
    <scope>NUCLEOTIDE SEQUENCE [LARGE SCALE GENOMIC DNA]</scope>
    <source>
        <strain evidence="5 6">KCTC 42013</strain>
    </source>
</reference>
<dbReference type="PROSITE" id="PS50975">
    <property type="entry name" value="ATP_GRASP"/>
    <property type="match status" value="1"/>
</dbReference>
<sequence length="626" mass="66705">MISLAQWKVTPGAGFGFFQPVLTAVVQADGVPETLPAWQQEALATLCHRLDIDALPPIPADAVFDAGRWVAAISHGLQRNARLAVFQSARLAIPTPAATGLRPGGALIAPYANHRATIDSLQYAASVVSSILQARNAGDAETAIQRAVADAEPLRMQLGASGDAGVNTYRILAAAAKARIPCLHLVGGTYLVGQGHRSRWLLSTFTDRTSRIGSQIAGNKAATSTLLAANGLPVARHLHASSVIEAVKAAETLGYPVVVKPLDRENGVGVHAGLTTAEQVERLAAEALVHSNALLVERFQAGRDYRLTVMGGETIKMIERVPGSVVGNGRDDISALVAQAGRDDAAKRRSRERRRERLALDGEALELLALANLDAGSVLADGERIVLRRRSNVSTGGTTRLVERLHPDNRRLAEDAARALRLDVAGVDLILPDIERSWRETGGIICEVNSQPQLGEQDTPGLYQLFLTRLLGGNGRIPATLVISSYPDAGRDPESVRRFGPDAGTAIVYGGTLTVAGAIHATFGDNLFSAVRAALMSERVHALVVLASPQRLLQSGLPLDLFDNVQVYSIAADNASEPAEEEARRLYRMLRPHAPGRWEFHGDGRFGRALASHVQMDANTGRAGAP</sequence>
<dbReference type="AlphaFoldDB" id="A0A7G9SNY8"/>
<keyword evidence="1 5" id="KW-0436">Ligase</keyword>
<evidence type="ECO:0000256" key="1">
    <source>
        <dbReference type="ARBA" id="ARBA00022598"/>
    </source>
</evidence>
<evidence type="ECO:0000313" key="5">
    <source>
        <dbReference type="EMBL" id="QNN69563.1"/>
    </source>
</evidence>
<dbReference type="GO" id="GO:0008716">
    <property type="term" value="F:D-alanine-D-alanine ligase activity"/>
    <property type="evidence" value="ECO:0007669"/>
    <property type="project" value="InterPro"/>
</dbReference>
<dbReference type="PANTHER" id="PTHR21621:SF0">
    <property type="entry name" value="BETA-CITRYLGLUTAMATE SYNTHASE B-RELATED"/>
    <property type="match status" value="1"/>
</dbReference>
<dbReference type="Proteomes" id="UP000515804">
    <property type="component" value="Chromosome"/>
</dbReference>
<keyword evidence="3" id="KW-0067">ATP-binding</keyword>
<keyword evidence="6" id="KW-1185">Reference proteome</keyword>
<proteinExistence type="predicted"/>
<dbReference type="InterPro" id="IPR013651">
    <property type="entry name" value="ATP-grasp_RimK-type"/>
</dbReference>
<protein>
    <submittedName>
        <fullName evidence="5">Acetate--CoA ligase family protein</fullName>
    </submittedName>
</protein>
<name>A0A7G9SNY8_9GAMM</name>
<dbReference type="GO" id="GO:0005524">
    <property type="term" value="F:ATP binding"/>
    <property type="evidence" value="ECO:0007669"/>
    <property type="project" value="UniProtKB-UniRule"/>
</dbReference>
<dbReference type="InterPro" id="IPR011095">
    <property type="entry name" value="Dala_Dala_lig_C"/>
</dbReference>
<dbReference type="EMBL" id="CP060719">
    <property type="protein sequence ID" value="QNN69563.1"/>
    <property type="molecule type" value="Genomic_DNA"/>
</dbReference>
<accession>A0A7G9SNY8</accession>